<dbReference type="AlphaFoldDB" id="A0A2P2M0V8"/>
<evidence type="ECO:0000313" key="1">
    <source>
        <dbReference type="EMBL" id="MBX23864.1"/>
    </source>
</evidence>
<sequence>MEIFKNLNDGIIHKIVLILFDGQEIYHNVEATLEKEIFLKKI</sequence>
<organism evidence="1">
    <name type="scientific">Rhizophora mucronata</name>
    <name type="common">Asiatic mangrove</name>
    <dbReference type="NCBI Taxonomy" id="61149"/>
    <lineage>
        <taxon>Eukaryota</taxon>
        <taxon>Viridiplantae</taxon>
        <taxon>Streptophyta</taxon>
        <taxon>Embryophyta</taxon>
        <taxon>Tracheophyta</taxon>
        <taxon>Spermatophyta</taxon>
        <taxon>Magnoliopsida</taxon>
        <taxon>eudicotyledons</taxon>
        <taxon>Gunneridae</taxon>
        <taxon>Pentapetalae</taxon>
        <taxon>rosids</taxon>
        <taxon>fabids</taxon>
        <taxon>Malpighiales</taxon>
        <taxon>Rhizophoraceae</taxon>
        <taxon>Rhizophora</taxon>
    </lineage>
</organism>
<name>A0A2P2M0V8_RHIMU</name>
<protein>
    <submittedName>
        <fullName evidence="1">Uncharacterized protein</fullName>
    </submittedName>
</protein>
<dbReference type="EMBL" id="GGEC01043380">
    <property type="protein sequence ID" value="MBX23864.1"/>
    <property type="molecule type" value="Transcribed_RNA"/>
</dbReference>
<reference evidence="1" key="1">
    <citation type="submission" date="2018-02" db="EMBL/GenBank/DDBJ databases">
        <title>Rhizophora mucronata_Transcriptome.</title>
        <authorList>
            <person name="Meera S.P."/>
            <person name="Sreeshan A."/>
            <person name="Augustine A."/>
        </authorList>
    </citation>
    <scope>NUCLEOTIDE SEQUENCE</scope>
    <source>
        <tissue evidence="1">Leaf</tissue>
    </source>
</reference>
<accession>A0A2P2M0V8</accession>
<proteinExistence type="predicted"/>